<organism evidence="3 4">
    <name type="scientific">Haloechinothrix salitolerans</name>
    <dbReference type="NCBI Taxonomy" id="926830"/>
    <lineage>
        <taxon>Bacteria</taxon>
        <taxon>Bacillati</taxon>
        <taxon>Actinomycetota</taxon>
        <taxon>Actinomycetes</taxon>
        <taxon>Pseudonocardiales</taxon>
        <taxon>Pseudonocardiaceae</taxon>
        <taxon>Haloechinothrix</taxon>
    </lineage>
</organism>
<dbReference type="EC" id="3.4.-.-" evidence="3"/>
<feature type="transmembrane region" description="Helical" evidence="1">
    <location>
        <begin position="23"/>
        <end position="41"/>
    </location>
</feature>
<dbReference type="Proteomes" id="UP001596337">
    <property type="component" value="Unassembled WGS sequence"/>
</dbReference>
<keyword evidence="4" id="KW-1185">Reference proteome</keyword>
<comment type="caution">
    <text evidence="3">The sequence shown here is derived from an EMBL/GenBank/DDBJ whole genome shotgun (WGS) entry which is preliminary data.</text>
</comment>
<keyword evidence="3" id="KW-0378">Hydrolase</keyword>
<dbReference type="GO" id="GO:0016787">
    <property type="term" value="F:hydrolase activity"/>
    <property type="evidence" value="ECO:0007669"/>
    <property type="project" value="UniProtKB-KW"/>
</dbReference>
<dbReference type="InterPro" id="IPR003675">
    <property type="entry name" value="Rce1/LyrA-like_dom"/>
</dbReference>
<sequence length="225" mass="23203">MLVVAVTLALLVAVNLTIGFGPAGIGLIAGPAVAVVLVGLARRMGLTWHDLGLSRHTWRKGAVYGGIALLVVGAVYTIGALLPLTSAMFLDVRYDIAIGSALFIALVIIPVKTVLLEEIAFRGVLLGLFRHRFGAAWAAGVSSVLFGLWHILPALGLDTQNTALDAAVGPGSQLLVVAGVVAFTALAGVVFAELRRRSGSILASAGLHWATNGLGVLLSSVLWAV</sequence>
<keyword evidence="1" id="KW-0472">Membrane</keyword>
<reference evidence="4" key="1">
    <citation type="journal article" date="2019" name="Int. J. Syst. Evol. Microbiol.">
        <title>The Global Catalogue of Microorganisms (GCM) 10K type strain sequencing project: providing services to taxonomists for standard genome sequencing and annotation.</title>
        <authorList>
            <consortium name="The Broad Institute Genomics Platform"/>
            <consortium name="The Broad Institute Genome Sequencing Center for Infectious Disease"/>
            <person name="Wu L."/>
            <person name="Ma J."/>
        </authorList>
    </citation>
    <scope>NUCLEOTIDE SEQUENCE [LARGE SCALE GENOMIC DNA]</scope>
    <source>
        <strain evidence="4">KCTC 32255</strain>
    </source>
</reference>
<dbReference type="PIRSF" id="PIRSF026622">
    <property type="entry name" value="Proteas_026622"/>
    <property type="match status" value="1"/>
</dbReference>
<accession>A0ABW2BZM5</accession>
<dbReference type="RefSeq" id="WP_345392578.1">
    <property type="nucleotide sequence ID" value="NZ_BAABLA010000011.1"/>
</dbReference>
<feature type="transmembrane region" description="Helical" evidence="1">
    <location>
        <begin position="96"/>
        <end position="121"/>
    </location>
</feature>
<dbReference type="Pfam" id="PF02517">
    <property type="entry name" value="Rce1-like"/>
    <property type="match status" value="1"/>
</dbReference>
<evidence type="ECO:0000313" key="3">
    <source>
        <dbReference type="EMBL" id="MFC6868546.1"/>
    </source>
</evidence>
<gene>
    <name evidence="3" type="ORF">ACFQGD_15500</name>
</gene>
<feature type="transmembrane region" description="Helical" evidence="1">
    <location>
        <begin position="133"/>
        <end position="152"/>
    </location>
</feature>
<feature type="transmembrane region" description="Helical" evidence="1">
    <location>
        <begin position="172"/>
        <end position="194"/>
    </location>
</feature>
<keyword evidence="1" id="KW-1133">Transmembrane helix</keyword>
<feature type="transmembrane region" description="Helical" evidence="1">
    <location>
        <begin position="62"/>
        <end position="84"/>
    </location>
</feature>
<dbReference type="InterPro" id="IPR015837">
    <property type="entry name" value="UCP026622_CAAX_protease"/>
</dbReference>
<evidence type="ECO:0000259" key="2">
    <source>
        <dbReference type="Pfam" id="PF02517"/>
    </source>
</evidence>
<name>A0ABW2BZM5_9PSEU</name>
<keyword evidence="1" id="KW-0812">Transmembrane</keyword>
<proteinExistence type="predicted"/>
<feature type="domain" description="CAAX prenyl protease 2/Lysostaphin resistance protein A-like" evidence="2">
    <location>
        <begin position="102"/>
        <end position="213"/>
    </location>
</feature>
<dbReference type="EMBL" id="JBHSXX010000001">
    <property type="protein sequence ID" value="MFC6868546.1"/>
    <property type="molecule type" value="Genomic_DNA"/>
</dbReference>
<evidence type="ECO:0000256" key="1">
    <source>
        <dbReference type="SAM" id="Phobius"/>
    </source>
</evidence>
<protein>
    <submittedName>
        <fullName evidence="3">CPBP family intramembrane glutamic endopeptidase</fullName>
        <ecNumber evidence="3">3.4.-.-</ecNumber>
    </submittedName>
</protein>
<feature type="transmembrane region" description="Helical" evidence="1">
    <location>
        <begin position="201"/>
        <end position="224"/>
    </location>
</feature>
<evidence type="ECO:0000313" key="4">
    <source>
        <dbReference type="Proteomes" id="UP001596337"/>
    </source>
</evidence>